<name>A0A8H6NR43_9PEZI</name>
<evidence type="ECO:0000256" key="1">
    <source>
        <dbReference type="SAM" id="MobiDB-lite"/>
    </source>
</evidence>
<dbReference type="Proteomes" id="UP000639643">
    <property type="component" value="Unassembled WGS sequence"/>
</dbReference>
<keyword evidence="2" id="KW-1133">Transmembrane helix</keyword>
<evidence type="ECO:0000313" key="4">
    <source>
        <dbReference type="Proteomes" id="UP000639643"/>
    </source>
</evidence>
<protein>
    <submittedName>
        <fullName evidence="3">Uncharacterized protein</fullName>
    </submittedName>
</protein>
<organism evidence="3 4">
    <name type="scientific">Colletotrichum musicola</name>
    <dbReference type="NCBI Taxonomy" id="2175873"/>
    <lineage>
        <taxon>Eukaryota</taxon>
        <taxon>Fungi</taxon>
        <taxon>Dikarya</taxon>
        <taxon>Ascomycota</taxon>
        <taxon>Pezizomycotina</taxon>
        <taxon>Sordariomycetes</taxon>
        <taxon>Hypocreomycetidae</taxon>
        <taxon>Glomerellales</taxon>
        <taxon>Glomerellaceae</taxon>
        <taxon>Colletotrichum</taxon>
        <taxon>Colletotrichum orchidearum species complex</taxon>
    </lineage>
</organism>
<dbReference type="PANTHER" id="PTHR35394">
    <property type="entry name" value="DUF3176 DOMAIN-CONTAINING PROTEIN"/>
    <property type="match status" value="1"/>
</dbReference>
<dbReference type="EMBL" id="WIGM01000093">
    <property type="protein sequence ID" value="KAF6840995.1"/>
    <property type="molecule type" value="Genomic_DNA"/>
</dbReference>
<evidence type="ECO:0000256" key="2">
    <source>
        <dbReference type="SAM" id="Phobius"/>
    </source>
</evidence>
<sequence>MDFTRHDISNDASTPRISLTMLEERQDDHKNGRVFVESDRLGDINVAVLEAVTADLVSDPARTLDALQPSLERISLDSTINCGSHVDQYSVQRSTHSTTLESWVTEAEESQPLSGKHAPSPAEGSHPPPNSSSNRLYWQTWWLEILSSLLALSCLVAMITILGIHQGQPLPKWPDIISINSLISILTAVFKASLIMPIAEGYAVWNSTTVRERWDYTRSAAFVAQKSPGLDIFRRSLSSFDFLSLFNDTYYDGTFGSTLKAFTVRCSLEPCVKTYHAEVLNSAYTEIECKAPGERFNDFALVTNSTVIDGLEHPCAEKPDQAPGTVWFGERDGSLGSSYPSGYYPKECVWAVGMTSWSGIDSVLQDVFIDELIKIPEDPDLGAVRGPFWLREMFAGGQGNLSTVEEVVRGVAQSVIATMRNMPFGGNSTRGGDIPAHLKYASGRAVVPDTCIDVLWGWLAYPLSLLVLQWIFLALVLLKGWKVRKAGQERMVWKSSPIPLLFHGLDEDLREKNGDLMSLRQMDSVSGTLKVQLAPAGGQKRKGWRLCES</sequence>
<accession>A0A8H6NR43</accession>
<gene>
    <name evidence="3" type="ORF">CMUS01_03715</name>
</gene>
<keyword evidence="4" id="KW-1185">Reference proteome</keyword>
<feature type="transmembrane region" description="Helical" evidence="2">
    <location>
        <begin position="455"/>
        <end position="478"/>
    </location>
</feature>
<feature type="transmembrane region" description="Helical" evidence="2">
    <location>
        <begin position="141"/>
        <end position="164"/>
    </location>
</feature>
<dbReference type="OrthoDB" id="5242705at2759"/>
<evidence type="ECO:0000313" key="3">
    <source>
        <dbReference type="EMBL" id="KAF6840995.1"/>
    </source>
</evidence>
<dbReference type="InterPro" id="IPR021514">
    <property type="entry name" value="DUF3176"/>
</dbReference>
<proteinExistence type="predicted"/>
<dbReference type="AlphaFoldDB" id="A0A8H6NR43"/>
<dbReference type="Pfam" id="PF11374">
    <property type="entry name" value="DUF3176"/>
    <property type="match status" value="1"/>
</dbReference>
<reference evidence="3" key="1">
    <citation type="journal article" date="2020" name="Phytopathology">
        <title>Genome Sequence Resources of Colletotrichum truncatum, C. plurivorum, C. musicola, and C. sojae: Four Species Pathogenic to Soybean (Glycine max).</title>
        <authorList>
            <person name="Rogerio F."/>
            <person name="Boufleur T.R."/>
            <person name="Ciampi-Guillardi M."/>
            <person name="Sukno S.A."/>
            <person name="Thon M.R."/>
            <person name="Massola Junior N.S."/>
            <person name="Baroncelli R."/>
        </authorList>
    </citation>
    <scope>NUCLEOTIDE SEQUENCE</scope>
    <source>
        <strain evidence="3">LFN0074</strain>
    </source>
</reference>
<dbReference type="PANTHER" id="PTHR35394:SF5">
    <property type="entry name" value="DUF3176 DOMAIN-CONTAINING PROTEIN"/>
    <property type="match status" value="1"/>
</dbReference>
<keyword evidence="2" id="KW-0472">Membrane</keyword>
<feature type="region of interest" description="Disordered" evidence="1">
    <location>
        <begin position="100"/>
        <end position="131"/>
    </location>
</feature>
<feature type="transmembrane region" description="Helical" evidence="2">
    <location>
        <begin position="176"/>
        <end position="199"/>
    </location>
</feature>
<keyword evidence="2" id="KW-0812">Transmembrane</keyword>
<comment type="caution">
    <text evidence="3">The sequence shown here is derived from an EMBL/GenBank/DDBJ whole genome shotgun (WGS) entry which is preliminary data.</text>
</comment>